<evidence type="ECO:0000313" key="14">
    <source>
        <dbReference type="Proteomes" id="UP000017148"/>
    </source>
</evidence>
<dbReference type="Pfam" id="PF02581">
    <property type="entry name" value="TMP-TENI"/>
    <property type="match status" value="1"/>
</dbReference>
<dbReference type="SUPFAM" id="SSF51391">
    <property type="entry name" value="Thiamin phosphate synthase"/>
    <property type="match status" value="1"/>
</dbReference>
<dbReference type="PATRIC" id="fig|1313304.3.peg.1873"/>
<evidence type="ECO:0000256" key="9">
    <source>
        <dbReference type="HAMAP-Rule" id="MF_00097"/>
    </source>
</evidence>
<accession>U7D5E1</accession>
<feature type="binding site" evidence="9">
    <location>
        <position position="69"/>
    </location>
    <ligand>
        <name>4-amino-2-methyl-5-(diphosphooxymethyl)pyrimidine</name>
        <dbReference type="ChEBI" id="CHEBI:57841"/>
    </ligand>
</feature>
<feature type="binding site" evidence="9">
    <location>
        <position position="89"/>
    </location>
    <ligand>
        <name>Mg(2+)</name>
        <dbReference type="ChEBI" id="CHEBI:18420"/>
    </ligand>
</feature>
<keyword evidence="5 9" id="KW-0784">Thiamine biosynthesis</keyword>
<dbReference type="InterPro" id="IPR034291">
    <property type="entry name" value="TMP_synthase"/>
</dbReference>
<gene>
    <name evidence="9" type="primary">thiE</name>
    <name evidence="13" type="ORF">CALK_1967</name>
</gene>
<feature type="domain" description="Thiamine phosphate synthase/TenI" evidence="12">
    <location>
        <begin position="25"/>
        <end position="186"/>
    </location>
</feature>
<comment type="function">
    <text evidence="9">Condenses 4-methyl-5-(beta-hydroxyethyl)thiazole monophosphate (THZ-P) and 2-methyl-4-amino-5-hydroxymethyl pyrimidine pyrophosphate (HMP-PP) to form thiamine monophosphate (TMP).</text>
</comment>
<evidence type="ECO:0000256" key="5">
    <source>
        <dbReference type="ARBA" id="ARBA00022977"/>
    </source>
</evidence>
<dbReference type="InterPro" id="IPR022998">
    <property type="entry name" value="ThiamineP_synth_TenI"/>
</dbReference>
<evidence type="ECO:0000256" key="1">
    <source>
        <dbReference type="ARBA" id="ARBA00005165"/>
    </source>
</evidence>
<dbReference type="RefSeq" id="WP_022637387.1">
    <property type="nucleotide sequence ID" value="NZ_ASJR01000018.1"/>
</dbReference>
<dbReference type="EC" id="2.5.1.3" evidence="9"/>
<evidence type="ECO:0000256" key="11">
    <source>
        <dbReference type="RuleBase" id="RU004253"/>
    </source>
</evidence>
<feature type="binding site" evidence="9">
    <location>
        <position position="136"/>
    </location>
    <ligand>
        <name>4-amino-2-methyl-5-(diphosphooxymethyl)pyrimidine</name>
        <dbReference type="ChEBI" id="CHEBI:57841"/>
    </ligand>
</feature>
<feature type="binding site" evidence="9">
    <location>
        <position position="108"/>
    </location>
    <ligand>
        <name>4-amino-2-methyl-5-(diphosphooxymethyl)pyrimidine</name>
        <dbReference type="ChEBI" id="CHEBI:57841"/>
    </ligand>
</feature>
<reference evidence="13 14" key="1">
    <citation type="journal article" date="2013" name="Environ. Microbiol.">
        <title>Genome analysis of Chitinivibrio alkaliphilus gen. nov., sp. nov., a novel extremely haloalkaliphilic anaerobic chitinolytic bacterium from the candidate phylum Termite Group 3.</title>
        <authorList>
            <person name="Sorokin D.Y."/>
            <person name="Gumerov V.M."/>
            <person name="Rakitin A.L."/>
            <person name="Beletsky A.V."/>
            <person name="Damste J.S."/>
            <person name="Muyzer G."/>
            <person name="Mardanov A.V."/>
            <person name="Ravin N.V."/>
        </authorList>
    </citation>
    <scope>NUCLEOTIDE SEQUENCE [LARGE SCALE GENOMIC DNA]</scope>
    <source>
        <strain evidence="13 14">ACht1</strain>
    </source>
</reference>
<feature type="binding site" evidence="9">
    <location>
        <begin position="133"/>
        <end position="135"/>
    </location>
    <ligand>
        <name>2-[(2R,5Z)-2-carboxy-4-methylthiazol-5(2H)-ylidene]ethyl phosphate</name>
        <dbReference type="ChEBI" id="CHEBI:62899"/>
    </ligand>
</feature>
<dbReference type="HAMAP" id="MF_00097">
    <property type="entry name" value="TMP_synthase"/>
    <property type="match status" value="1"/>
</dbReference>
<keyword evidence="3 9" id="KW-0479">Metal-binding</keyword>
<comment type="pathway">
    <text evidence="1 9 11">Cofactor biosynthesis; thiamine diphosphate biosynthesis; thiamine phosphate from 4-amino-2-methyl-5-diphosphomethylpyrimidine and 4-methyl-5-(2-phosphoethyl)-thiazole: step 1/1.</text>
</comment>
<comment type="caution">
    <text evidence="13">The sequence shown here is derived from an EMBL/GenBank/DDBJ whole genome shotgun (WGS) entry which is preliminary data.</text>
</comment>
<sequence length="212" mass="23020">MKKISDGFGLYLVLTEPHRGYEYLTSLAVELDISYVQLRAKGRSAFETLKIAEAMRRETEQGATRLIINDDVRIARDCDAFGVHVGQDDTPVEELTPIVGEHMACGLSTHTLEQLEQVPASVSYVGFGPVFPTQTKQLADPCTGSSMAGEAAVQSMVPLVAIGGITAETLPEVLRSGVRNYAVSSPVCNTTAPKEAMVKLLRVQREHSLEEN</sequence>
<dbReference type="EMBL" id="ASJR01000018">
    <property type="protein sequence ID" value="ERP31168.1"/>
    <property type="molecule type" value="Genomic_DNA"/>
</dbReference>
<feature type="binding site" evidence="9">
    <location>
        <begin position="37"/>
        <end position="41"/>
    </location>
    <ligand>
        <name>4-amino-2-methyl-5-(diphosphooxymethyl)pyrimidine</name>
        <dbReference type="ChEBI" id="CHEBI:57841"/>
    </ligand>
</feature>
<evidence type="ECO:0000256" key="6">
    <source>
        <dbReference type="ARBA" id="ARBA00047334"/>
    </source>
</evidence>
<evidence type="ECO:0000256" key="4">
    <source>
        <dbReference type="ARBA" id="ARBA00022842"/>
    </source>
</evidence>
<comment type="caution">
    <text evidence="9">Lacks conserved residue(s) required for the propagation of feature annotation.</text>
</comment>
<feature type="binding site" evidence="9">
    <location>
        <position position="164"/>
    </location>
    <ligand>
        <name>2-[(2R,5Z)-2-carboxy-4-methylthiazol-5(2H)-ylidene]ethyl phosphate</name>
        <dbReference type="ChEBI" id="CHEBI:62899"/>
    </ligand>
</feature>
<feature type="binding site" evidence="9">
    <location>
        <position position="70"/>
    </location>
    <ligand>
        <name>Mg(2+)</name>
        <dbReference type="ChEBI" id="CHEBI:18420"/>
    </ligand>
</feature>
<evidence type="ECO:0000256" key="8">
    <source>
        <dbReference type="ARBA" id="ARBA00047883"/>
    </source>
</evidence>
<dbReference type="PANTHER" id="PTHR20857">
    <property type="entry name" value="THIAMINE-PHOSPHATE PYROPHOSPHORYLASE"/>
    <property type="match status" value="1"/>
</dbReference>
<comment type="catalytic activity">
    <reaction evidence="6 9 10">
        <text>4-methyl-5-(2-phosphooxyethyl)-thiazole + 4-amino-2-methyl-5-(diphosphooxymethyl)pyrimidine + H(+) = thiamine phosphate + diphosphate</text>
        <dbReference type="Rhea" id="RHEA:22328"/>
        <dbReference type="ChEBI" id="CHEBI:15378"/>
        <dbReference type="ChEBI" id="CHEBI:33019"/>
        <dbReference type="ChEBI" id="CHEBI:37575"/>
        <dbReference type="ChEBI" id="CHEBI:57841"/>
        <dbReference type="ChEBI" id="CHEBI:58296"/>
        <dbReference type="EC" id="2.5.1.3"/>
    </reaction>
</comment>
<dbReference type="CDD" id="cd00564">
    <property type="entry name" value="TMP_TenI"/>
    <property type="match status" value="1"/>
</dbReference>
<dbReference type="GO" id="GO:0009228">
    <property type="term" value="P:thiamine biosynthetic process"/>
    <property type="evidence" value="ECO:0007669"/>
    <property type="project" value="UniProtKB-KW"/>
</dbReference>
<dbReference type="Gene3D" id="3.20.20.70">
    <property type="entry name" value="Aldolase class I"/>
    <property type="match status" value="1"/>
</dbReference>
<keyword evidence="4 9" id="KW-0460">Magnesium</keyword>
<evidence type="ECO:0000256" key="7">
    <source>
        <dbReference type="ARBA" id="ARBA00047851"/>
    </source>
</evidence>
<evidence type="ECO:0000313" key="13">
    <source>
        <dbReference type="EMBL" id="ERP31168.1"/>
    </source>
</evidence>
<comment type="cofactor">
    <cofactor evidence="9">
        <name>Mg(2+)</name>
        <dbReference type="ChEBI" id="CHEBI:18420"/>
    </cofactor>
    <text evidence="9">Binds 1 Mg(2+) ion per subunit.</text>
</comment>
<dbReference type="NCBIfam" id="TIGR00693">
    <property type="entry name" value="thiE"/>
    <property type="match status" value="1"/>
</dbReference>
<dbReference type="AlphaFoldDB" id="U7D5E1"/>
<dbReference type="UniPathway" id="UPA00060">
    <property type="reaction ID" value="UER00141"/>
</dbReference>
<keyword evidence="14" id="KW-1185">Reference proteome</keyword>
<dbReference type="eggNOG" id="COG0352">
    <property type="taxonomic scope" value="Bacteria"/>
</dbReference>
<dbReference type="InterPro" id="IPR036206">
    <property type="entry name" value="ThiamineP_synth_sf"/>
</dbReference>
<dbReference type="STRING" id="1313304.CALK_1967"/>
<dbReference type="GO" id="GO:0005737">
    <property type="term" value="C:cytoplasm"/>
    <property type="evidence" value="ECO:0007669"/>
    <property type="project" value="TreeGrafter"/>
</dbReference>
<dbReference type="GO" id="GO:0009229">
    <property type="term" value="P:thiamine diphosphate biosynthetic process"/>
    <property type="evidence" value="ECO:0007669"/>
    <property type="project" value="UniProtKB-UniRule"/>
</dbReference>
<protein>
    <recommendedName>
        <fullName evidence="9">Thiamine-phosphate synthase</fullName>
        <shortName evidence="9">TP synthase</shortName>
        <shortName evidence="9">TPS</shortName>
        <ecNumber evidence="9">2.5.1.3</ecNumber>
    </recommendedName>
    <alternativeName>
        <fullName evidence="9">Thiamine-phosphate pyrophosphorylase</fullName>
        <shortName evidence="9">TMP pyrophosphorylase</shortName>
        <shortName evidence="9">TMP-PPase</shortName>
    </alternativeName>
</protein>
<dbReference type="InterPro" id="IPR013785">
    <property type="entry name" value="Aldolase_TIM"/>
</dbReference>
<evidence type="ECO:0000259" key="12">
    <source>
        <dbReference type="Pfam" id="PF02581"/>
    </source>
</evidence>
<keyword evidence="2 9" id="KW-0808">Transferase</keyword>
<dbReference type="OrthoDB" id="9810880at2"/>
<dbReference type="PANTHER" id="PTHR20857:SF15">
    <property type="entry name" value="THIAMINE-PHOSPHATE SYNTHASE"/>
    <property type="match status" value="1"/>
</dbReference>
<evidence type="ECO:0000256" key="2">
    <source>
        <dbReference type="ARBA" id="ARBA00022679"/>
    </source>
</evidence>
<dbReference type="Proteomes" id="UP000017148">
    <property type="component" value="Unassembled WGS sequence"/>
</dbReference>
<dbReference type="GO" id="GO:0000287">
    <property type="term" value="F:magnesium ion binding"/>
    <property type="evidence" value="ECO:0007669"/>
    <property type="project" value="UniProtKB-UniRule"/>
</dbReference>
<comment type="catalytic activity">
    <reaction evidence="8 9 10">
        <text>2-[(2R,5Z)-2-carboxy-4-methylthiazol-5(2H)-ylidene]ethyl phosphate + 4-amino-2-methyl-5-(diphosphooxymethyl)pyrimidine + 2 H(+) = thiamine phosphate + CO2 + diphosphate</text>
        <dbReference type="Rhea" id="RHEA:47844"/>
        <dbReference type="ChEBI" id="CHEBI:15378"/>
        <dbReference type="ChEBI" id="CHEBI:16526"/>
        <dbReference type="ChEBI" id="CHEBI:33019"/>
        <dbReference type="ChEBI" id="CHEBI:37575"/>
        <dbReference type="ChEBI" id="CHEBI:57841"/>
        <dbReference type="ChEBI" id="CHEBI:62899"/>
        <dbReference type="EC" id="2.5.1.3"/>
    </reaction>
</comment>
<evidence type="ECO:0000256" key="3">
    <source>
        <dbReference type="ARBA" id="ARBA00022723"/>
    </source>
</evidence>
<proteinExistence type="inferred from homology"/>
<dbReference type="GO" id="GO:0004789">
    <property type="term" value="F:thiamine-phosphate diphosphorylase activity"/>
    <property type="evidence" value="ECO:0007669"/>
    <property type="project" value="UniProtKB-UniRule"/>
</dbReference>
<name>U7D5E1_9BACT</name>
<evidence type="ECO:0000256" key="10">
    <source>
        <dbReference type="RuleBase" id="RU003826"/>
    </source>
</evidence>
<comment type="similarity">
    <text evidence="9 10">Belongs to the thiamine-phosphate synthase family.</text>
</comment>
<organism evidence="13 14">
    <name type="scientific">Chitinivibrio alkaliphilus ACht1</name>
    <dbReference type="NCBI Taxonomy" id="1313304"/>
    <lineage>
        <taxon>Bacteria</taxon>
        <taxon>Pseudomonadati</taxon>
        <taxon>Fibrobacterota</taxon>
        <taxon>Chitinivibrionia</taxon>
        <taxon>Chitinivibrionales</taxon>
        <taxon>Chitinivibrionaceae</taxon>
        <taxon>Chitinivibrio</taxon>
    </lineage>
</organism>
<comment type="catalytic activity">
    <reaction evidence="7 9 10">
        <text>2-(2-carboxy-4-methylthiazol-5-yl)ethyl phosphate + 4-amino-2-methyl-5-(diphosphooxymethyl)pyrimidine + 2 H(+) = thiamine phosphate + CO2 + diphosphate</text>
        <dbReference type="Rhea" id="RHEA:47848"/>
        <dbReference type="ChEBI" id="CHEBI:15378"/>
        <dbReference type="ChEBI" id="CHEBI:16526"/>
        <dbReference type="ChEBI" id="CHEBI:33019"/>
        <dbReference type="ChEBI" id="CHEBI:37575"/>
        <dbReference type="ChEBI" id="CHEBI:57841"/>
        <dbReference type="ChEBI" id="CHEBI:62890"/>
        <dbReference type="EC" id="2.5.1.3"/>
    </reaction>
</comment>